<feature type="domain" description="AMP-binding enzyme C-terminal" evidence="2">
    <location>
        <begin position="441"/>
        <end position="516"/>
    </location>
</feature>
<dbReference type="PROSITE" id="PS00455">
    <property type="entry name" value="AMP_BINDING"/>
    <property type="match status" value="1"/>
</dbReference>
<evidence type="ECO:0000313" key="3">
    <source>
        <dbReference type="EMBL" id="KYO56461.1"/>
    </source>
</evidence>
<dbReference type="Gene3D" id="3.30.300.30">
    <property type="match status" value="1"/>
</dbReference>
<dbReference type="InterPro" id="IPR042099">
    <property type="entry name" value="ANL_N_sf"/>
</dbReference>
<dbReference type="OrthoDB" id="7315605at2"/>
<dbReference type="InterPro" id="IPR050237">
    <property type="entry name" value="ATP-dep_AMP-bd_enzyme"/>
</dbReference>
<dbReference type="Pfam" id="PF00501">
    <property type="entry name" value="AMP-binding"/>
    <property type="match status" value="1"/>
</dbReference>
<dbReference type="InterPro" id="IPR045851">
    <property type="entry name" value="AMP-bd_C_sf"/>
</dbReference>
<dbReference type="PANTHER" id="PTHR43767">
    <property type="entry name" value="LONG-CHAIN-FATTY-ACID--COA LIGASE"/>
    <property type="match status" value="1"/>
</dbReference>
<name>A0A162LRK3_9PROT</name>
<feature type="domain" description="AMP-dependent synthetase/ligase" evidence="1">
    <location>
        <begin position="34"/>
        <end position="391"/>
    </location>
</feature>
<dbReference type="InterPro" id="IPR025110">
    <property type="entry name" value="AMP-bd_C"/>
</dbReference>
<dbReference type="PANTHER" id="PTHR43767:SF1">
    <property type="entry name" value="NONRIBOSOMAL PEPTIDE SYNTHASE PES1 (EUROFUNG)-RELATED"/>
    <property type="match status" value="1"/>
</dbReference>
<dbReference type="GO" id="GO:0016878">
    <property type="term" value="F:acid-thiol ligase activity"/>
    <property type="evidence" value="ECO:0007669"/>
    <property type="project" value="UniProtKB-ARBA"/>
</dbReference>
<dbReference type="AlphaFoldDB" id="A0A162LRK3"/>
<dbReference type="InterPro" id="IPR020845">
    <property type="entry name" value="AMP-binding_CS"/>
</dbReference>
<gene>
    <name evidence="3" type="ORF">AUP44_22100</name>
</gene>
<dbReference type="GeneID" id="97239741"/>
<dbReference type="Gene3D" id="3.40.50.12780">
    <property type="entry name" value="N-terminal domain of ligase-like"/>
    <property type="match status" value="1"/>
</dbReference>
<organism evidence="3 4">
    <name type="scientific">Tistrella mobilis</name>
    <dbReference type="NCBI Taxonomy" id="171437"/>
    <lineage>
        <taxon>Bacteria</taxon>
        <taxon>Pseudomonadati</taxon>
        <taxon>Pseudomonadota</taxon>
        <taxon>Alphaproteobacteria</taxon>
        <taxon>Geminicoccales</taxon>
        <taxon>Geminicoccaceae</taxon>
        <taxon>Tistrella</taxon>
    </lineage>
</organism>
<accession>A0A162LRK3</accession>
<dbReference type="SUPFAM" id="SSF56801">
    <property type="entry name" value="Acetyl-CoA synthetase-like"/>
    <property type="match status" value="1"/>
</dbReference>
<dbReference type="EMBL" id="LPZR01000044">
    <property type="protein sequence ID" value="KYO56461.1"/>
    <property type="molecule type" value="Genomic_DNA"/>
</dbReference>
<reference evidence="3 4" key="1">
    <citation type="submission" date="2015-12" db="EMBL/GenBank/DDBJ databases">
        <title>Genome sequence of Tistrella mobilis MCCC 1A02139.</title>
        <authorList>
            <person name="Lu L."/>
            <person name="Lai Q."/>
            <person name="Shao Z."/>
            <person name="Qian P."/>
        </authorList>
    </citation>
    <scope>NUCLEOTIDE SEQUENCE [LARGE SCALE GENOMIC DNA]</scope>
    <source>
        <strain evidence="3 4">MCCC 1A02139</strain>
    </source>
</reference>
<evidence type="ECO:0000259" key="2">
    <source>
        <dbReference type="Pfam" id="PF13193"/>
    </source>
</evidence>
<dbReference type="InterPro" id="IPR000873">
    <property type="entry name" value="AMP-dep_synth/lig_dom"/>
</dbReference>
<proteinExistence type="predicted"/>
<dbReference type="Proteomes" id="UP000075787">
    <property type="component" value="Unassembled WGS sequence"/>
</dbReference>
<protein>
    <submittedName>
        <fullName evidence="3">ATP-dependent acyl-CoA ligase</fullName>
    </submittedName>
</protein>
<keyword evidence="3" id="KW-0436">Ligase</keyword>
<dbReference type="Pfam" id="PF13193">
    <property type="entry name" value="AMP-binding_C"/>
    <property type="match status" value="1"/>
</dbReference>
<sequence length="548" mass="61021">MTIVVEQSPEGPVHFDARIPPRDRVVTRDLVDRLAVEQPDKVFVKFDDTGEEWTYARFRELIVQTALGLQQQGVVQGAHVLVWMPNGRDQIRVYFALNYLGAVYVPINTAYRGSLLAHVVDLSDASLAIVHADLVERLFDVPTARLERLIVSGGRMPECPLPAVRLEEALLPETGTLTAPARRIEPWDPMAIIYTSGTTGPSKAVLVSYLHIYTNAGPDAWPFVTGEDRYLVNAPMFHIGGMGPMFVMLARGASFALAERFDTATYWRTVRRNGVTVSFLLGVMATFLEKLPPSPDDRNHGLRLVLVVPLGDAAVFAERFGVEVRTIFNMTEISSPIVSEANPPLKGTCGRMRPGVEVRLVDDNDCEVPVGQVGEMIVRTDRPWAMNSGYYRNPEATARAWRNGWFHTGDAFICDAEGNYFFVDRRKDAIRRRGENISSLEVEAEVTAYPDVREAAVVAVPSEMGEDDVLVCVAPVEGRTIDPEALIEFLRPRLAYFMIPRYVRVLDALPKTPTAKVLKHELRAEGITADAWDREAAGLRLKSERFAS</sequence>
<evidence type="ECO:0000259" key="1">
    <source>
        <dbReference type="Pfam" id="PF00501"/>
    </source>
</evidence>
<evidence type="ECO:0000313" key="4">
    <source>
        <dbReference type="Proteomes" id="UP000075787"/>
    </source>
</evidence>
<comment type="caution">
    <text evidence="3">The sequence shown here is derived from an EMBL/GenBank/DDBJ whole genome shotgun (WGS) entry which is preliminary data.</text>
</comment>
<dbReference type="RefSeq" id="WP_062761879.1">
    <property type="nucleotide sequence ID" value="NZ_CP121043.1"/>
</dbReference>